<dbReference type="Proteomes" id="UP000191024">
    <property type="component" value="Chromosome F"/>
</dbReference>
<evidence type="ECO:0000259" key="2">
    <source>
        <dbReference type="SMART" id="SM00853"/>
    </source>
</evidence>
<evidence type="ECO:0000313" key="3">
    <source>
        <dbReference type="EMBL" id="SCU95843.1"/>
    </source>
</evidence>
<protein>
    <submittedName>
        <fullName evidence="3">LAMI_0F04038g1_1</fullName>
    </submittedName>
</protein>
<dbReference type="SMART" id="SM00853">
    <property type="entry name" value="MutL_C"/>
    <property type="match status" value="1"/>
</dbReference>
<proteinExistence type="inferred from homology"/>
<organism evidence="3 4">
    <name type="scientific">Lachancea mirantina</name>
    <dbReference type="NCBI Taxonomy" id="1230905"/>
    <lineage>
        <taxon>Eukaryota</taxon>
        <taxon>Fungi</taxon>
        <taxon>Dikarya</taxon>
        <taxon>Ascomycota</taxon>
        <taxon>Saccharomycotina</taxon>
        <taxon>Saccharomycetes</taxon>
        <taxon>Saccharomycetales</taxon>
        <taxon>Saccharomycetaceae</taxon>
        <taxon>Lachancea</taxon>
    </lineage>
</organism>
<dbReference type="InterPro" id="IPR036890">
    <property type="entry name" value="HATPase_C_sf"/>
</dbReference>
<sequence>MTKRIHRLDANIAAAIRSHVSISSTTVAIKGLVENSFDATASEIEVNVVFDKNSILILDTGSGISPDDMELVAEAHCTSKGSRNDANGGNYGYRGEFLQSLSNVSHLTIISKTAGQEARIKGSDGAIKTLSETDFVLKSLPSHSKSLLEWILKENGTIIWADKFFYNLPVRRKKLAAEPVSKIFHQCRFDLFRYQINSSSAAVQFYKIDGKSERRLMVRSSGVSETLPFHVKVKHCYESIYGSTVWPKNAEDISVSYKGQRVEGVLALVPKDLAELTVVLLNKRLRDEEHGLEKGISKQFSSKMQKISNPYHSAQKLGLSLRYSPFFVLRCSSVKLQCSANLTLFHSLAIKTIEKFLSFKLQESSAYDTLETSSPVFGQVSHEFSTPSPISPNCRRSHFCSEGQQTKKRRKICANYHSKSSAKDTTVKFETTKQTLLLHPLLKPETYYSSDTSSRLRQRGSSDAYDTSVITREELRSCSVVGQVDRKFILLRSALSRRTSDNKIMILDQHAADERVRYEEYLERYISDSVSSFSRNLATFYFRTSLSIVHAQLVEEFIREFQVWGINIHISTSPEERDALLIVSSLPDFLERKVRKDASFLEAGLYKYAEDLRTGRKTKATETCPQIGSTKDLKVDWWKLEAAIPDMILQALKSKACRSAIKFDDFLTSSECQIITESLARCHSPFCCAHGRPSVVPVVSLADAGYFYAGTSSKSENL</sequence>
<dbReference type="GO" id="GO:0005524">
    <property type="term" value="F:ATP binding"/>
    <property type="evidence" value="ECO:0007669"/>
    <property type="project" value="InterPro"/>
</dbReference>
<dbReference type="GO" id="GO:0006298">
    <property type="term" value="P:mismatch repair"/>
    <property type="evidence" value="ECO:0007669"/>
    <property type="project" value="InterPro"/>
</dbReference>
<dbReference type="PANTHER" id="PTHR10073:SF47">
    <property type="entry name" value="DNA MISMATCH REPAIR PROTEIN MLH3"/>
    <property type="match status" value="1"/>
</dbReference>
<dbReference type="GO" id="GO:0140664">
    <property type="term" value="F:ATP-dependent DNA damage sensor activity"/>
    <property type="evidence" value="ECO:0007669"/>
    <property type="project" value="InterPro"/>
</dbReference>
<dbReference type="GO" id="GO:0016887">
    <property type="term" value="F:ATP hydrolysis activity"/>
    <property type="evidence" value="ECO:0007669"/>
    <property type="project" value="InterPro"/>
</dbReference>
<dbReference type="AlphaFoldDB" id="A0A1G4JXS4"/>
<dbReference type="SUPFAM" id="SSF55874">
    <property type="entry name" value="ATPase domain of HSP90 chaperone/DNA topoisomerase II/histidine kinase"/>
    <property type="match status" value="1"/>
</dbReference>
<keyword evidence="4" id="KW-1185">Reference proteome</keyword>
<comment type="similarity">
    <text evidence="1">Belongs to the DNA mismatch repair MutL/HexB family.</text>
</comment>
<gene>
    <name evidence="3" type="ORF">LAMI_0F04038G</name>
</gene>
<dbReference type="Gene3D" id="3.30.565.10">
    <property type="entry name" value="Histidine kinase-like ATPase, C-terminal domain"/>
    <property type="match status" value="1"/>
</dbReference>
<dbReference type="SUPFAM" id="SSF118116">
    <property type="entry name" value="DNA mismatch repair protein MutL"/>
    <property type="match status" value="1"/>
</dbReference>
<dbReference type="OrthoDB" id="429932at2759"/>
<dbReference type="InterPro" id="IPR014790">
    <property type="entry name" value="MutL_C"/>
</dbReference>
<feature type="domain" description="MutL C-terminal dimerisation" evidence="2">
    <location>
        <begin position="480"/>
        <end position="667"/>
    </location>
</feature>
<evidence type="ECO:0000313" key="4">
    <source>
        <dbReference type="Proteomes" id="UP000191024"/>
    </source>
</evidence>
<dbReference type="Gene3D" id="3.30.1540.20">
    <property type="entry name" value="MutL, C-terminal domain, dimerisation subdomain"/>
    <property type="match status" value="1"/>
</dbReference>
<dbReference type="InterPro" id="IPR038973">
    <property type="entry name" value="MutL/Mlh/Pms-like"/>
</dbReference>
<reference evidence="4" key="1">
    <citation type="submission" date="2016-03" db="EMBL/GenBank/DDBJ databases">
        <authorList>
            <person name="Devillers H."/>
        </authorList>
    </citation>
    <scope>NUCLEOTIDE SEQUENCE [LARGE SCALE GENOMIC DNA]</scope>
</reference>
<evidence type="ECO:0000256" key="1">
    <source>
        <dbReference type="ARBA" id="ARBA00006082"/>
    </source>
</evidence>
<dbReference type="STRING" id="1230905.A0A1G4JXS4"/>
<dbReference type="EMBL" id="LT598467">
    <property type="protein sequence ID" value="SCU95843.1"/>
    <property type="molecule type" value="Genomic_DNA"/>
</dbReference>
<dbReference type="Pfam" id="PF13589">
    <property type="entry name" value="HATPase_c_3"/>
    <property type="match status" value="1"/>
</dbReference>
<accession>A0A1G4JXS4</accession>
<name>A0A1G4JXS4_9SACH</name>
<dbReference type="InterPro" id="IPR037198">
    <property type="entry name" value="MutL_C_sf"/>
</dbReference>
<dbReference type="PANTHER" id="PTHR10073">
    <property type="entry name" value="DNA MISMATCH REPAIR PROTEIN MLH, PMS, MUTL"/>
    <property type="match status" value="1"/>
</dbReference>
<dbReference type="GO" id="GO:0032300">
    <property type="term" value="C:mismatch repair complex"/>
    <property type="evidence" value="ECO:0007669"/>
    <property type="project" value="InterPro"/>
</dbReference>
<dbReference type="InterPro" id="IPR042120">
    <property type="entry name" value="MutL_C_dimsub"/>
</dbReference>